<keyword evidence="3" id="KW-1003">Cell membrane</keyword>
<proteinExistence type="inferred from homology"/>
<evidence type="ECO:0000313" key="9">
    <source>
        <dbReference type="EMBL" id="NGO38403.1"/>
    </source>
</evidence>
<comment type="similarity">
    <text evidence="2 7">Belongs to the ExbD/TolR family.</text>
</comment>
<evidence type="ECO:0000256" key="2">
    <source>
        <dbReference type="ARBA" id="ARBA00005811"/>
    </source>
</evidence>
<dbReference type="EMBL" id="JAAKYA010000015">
    <property type="protein sequence ID" value="NGO38403.1"/>
    <property type="molecule type" value="Genomic_DNA"/>
</dbReference>
<evidence type="ECO:0000256" key="5">
    <source>
        <dbReference type="ARBA" id="ARBA00022989"/>
    </source>
</evidence>
<dbReference type="AlphaFoldDB" id="A0A6M1RL71"/>
<dbReference type="Pfam" id="PF02472">
    <property type="entry name" value="ExbD"/>
    <property type="match status" value="1"/>
</dbReference>
<keyword evidence="6 8" id="KW-0472">Membrane</keyword>
<evidence type="ECO:0000313" key="10">
    <source>
        <dbReference type="Proteomes" id="UP000477311"/>
    </source>
</evidence>
<keyword evidence="7" id="KW-0653">Protein transport</keyword>
<dbReference type="PANTHER" id="PTHR30558">
    <property type="entry name" value="EXBD MEMBRANE COMPONENT OF PMF-DRIVEN MACROMOLECULE IMPORT SYSTEM"/>
    <property type="match status" value="1"/>
</dbReference>
<dbReference type="GO" id="GO:0022857">
    <property type="term" value="F:transmembrane transporter activity"/>
    <property type="evidence" value="ECO:0007669"/>
    <property type="project" value="InterPro"/>
</dbReference>
<evidence type="ECO:0000256" key="6">
    <source>
        <dbReference type="ARBA" id="ARBA00023136"/>
    </source>
</evidence>
<reference evidence="9 10" key="1">
    <citation type="submission" date="2020-02" db="EMBL/GenBank/DDBJ databases">
        <title>Draft genome sequence of Limisphaera ngatamarikiensis NGM72.4T, a thermophilic Verrucomicrobia grouped in subdivision 3.</title>
        <authorList>
            <person name="Carere C.R."/>
            <person name="Steen J."/>
            <person name="Hugenholtz P."/>
            <person name="Stott M.B."/>
        </authorList>
    </citation>
    <scope>NUCLEOTIDE SEQUENCE [LARGE SCALE GENOMIC DNA]</scope>
    <source>
        <strain evidence="9 10">NGM72.4</strain>
    </source>
</reference>
<comment type="caution">
    <text evidence="9">The sequence shown here is derived from an EMBL/GenBank/DDBJ whole genome shotgun (WGS) entry which is preliminary data.</text>
</comment>
<dbReference type="GO" id="GO:0005886">
    <property type="term" value="C:plasma membrane"/>
    <property type="evidence" value="ECO:0007669"/>
    <property type="project" value="UniProtKB-SubCell"/>
</dbReference>
<evidence type="ECO:0000256" key="8">
    <source>
        <dbReference type="SAM" id="Phobius"/>
    </source>
</evidence>
<evidence type="ECO:0000256" key="4">
    <source>
        <dbReference type="ARBA" id="ARBA00022692"/>
    </source>
</evidence>
<accession>A0A6M1RL71</accession>
<keyword evidence="4 7" id="KW-0812">Transmembrane</keyword>
<keyword evidence="5 8" id="KW-1133">Transmembrane helix</keyword>
<dbReference type="Gene3D" id="3.30.420.270">
    <property type="match status" value="1"/>
</dbReference>
<comment type="subcellular location">
    <subcellularLocation>
        <location evidence="1">Cell membrane</location>
        <topology evidence="1">Single-pass membrane protein</topology>
    </subcellularLocation>
    <subcellularLocation>
        <location evidence="7">Cell membrane</location>
        <topology evidence="7">Single-pass type II membrane protein</topology>
    </subcellularLocation>
</comment>
<organism evidence="9 10">
    <name type="scientific">Limisphaera ngatamarikiensis</name>
    <dbReference type="NCBI Taxonomy" id="1324935"/>
    <lineage>
        <taxon>Bacteria</taxon>
        <taxon>Pseudomonadati</taxon>
        <taxon>Verrucomicrobiota</taxon>
        <taxon>Verrucomicrobiia</taxon>
        <taxon>Limisphaerales</taxon>
        <taxon>Limisphaeraceae</taxon>
        <taxon>Limisphaera</taxon>
    </lineage>
</organism>
<feature type="transmembrane region" description="Helical" evidence="8">
    <location>
        <begin position="16"/>
        <end position="38"/>
    </location>
</feature>
<sequence length="143" mass="16058">MRIGSPLPHKKARIEIIPLIDIMFFLLASFMMASLTMIRLQSIKMDLPTATAATRDFKPDIINIAVDKLGDVYIEKQRVSLAELRLYLSNKYRINTNVPVYISGDKDATHGAVIRVLDVVRREGIQKVSFAISPQSSGPEESR</sequence>
<gene>
    <name evidence="9" type="ORF">G4L39_03190</name>
</gene>
<keyword evidence="7" id="KW-0813">Transport</keyword>
<protein>
    <submittedName>
        <fullName evidence="9">Biopolymer transporter ExbD</fullName>
    </submittedName>
</protein>
<name>A0A6M1RL71_9BACT</name>
<dbReference type="InterPro" id="IPR003400">
    <property type="entry name" value="ExbD"/>
</dbReference>
<evidence type="ECO:0000256" key="3">
    <source>
        <dbReference type="ARBA" id="ARBA00022475"/>
    </source>
</evidence>
<keyword evidence="10" id="KW-1185">Reference proteome</keyword>
<dbReference type="Proteomes" id="UP000477311">
    <property type="component" value="Unassembled WGS sequence"/>
</dbReference>
<evidence type="ECO:0000256" key="1">
    <source>
        <dbReference type="ARBA" id="ARBA00004162"/>
    </source>
</evidence>
<dbReference type="GO" id="GO:0015031">
    <property type="term" value="P:protein transport"/>
    <property type="evidence" value="ECO:0007669"/>
    <property type="project" value="UniProtKB-KW"/>
</dbReference>
<evidence type="ECO:0000256" key="7">
    <source>
        <dbReference type="RuleBase" id="RU003879"/>
    </source>
</evidence>
<dbReference type="RefSeq" id="WP_165105859.1">
    <property type="nucleotide sequence ID" value="NZ_JAAKYA010000015.1"/>
</dbReference>